<reference evidence="2" key="1">
    <citation type="journal article" date="2019" name="Int. J. Syst. Evol. Microbiol.">
        <title>The Global Catalogue of Microorganisms (GCM) 10K type strain sequencing project: providing services to taxonomists for standard genome sequencing and annotation.</title>
        <authorList>
            <consortium name="The Broad Institute Genomics Platform"/>
            <consortium name="The Broad Institute Genome Sequencing Center for Infectious Disease"/>
            <person name="Wu L."/>
            <person name="Ma J."/>
        </authorList>
    </citation>
    <scope>NUCLEOTIDE SEQUENCE [LARGE SCALE GENOMIC DNA]</scope>
    <source>
        <strain evidence="2">JCM 16904</strain>
    </source>
</reference>
<protein>
    <submittedName>
        <fullName evidence="1">Uncharacterized protein</fullName>
    </submittedName>
</protein>
<proteinExistence type="predicted"/>
<organism evidence="1 2">
    <name type="scientific">Nonomuraea antimicrobica</name>
    <dbReference type="NCBI Taxonomy" id="561173"/>
    <lineage>
        <taxon>Bacteria</taxon>
        <taxon>Bacillati</taxon>
        <taxon>Actinomycetota</taxon>
        <taxon>Actinomycetes</taxon>
        <taxon>Streptosporangiales</taxon>
        <taxon>Streptosporangiaceae</taxon>
        <taxon>Nonomuraea</taxon>
    </lineage>
</organism>
<evidence type="ECO:0000313" key="1">
    <source>
        <dbReference type="EMBL" id="GAA3714256.1"/>
    </source>
</evidence>
<keyword evidence="2" id="KW-1185">Reference proteome</keyword>
<name>A0ABP7E6V8_9ACTN</name>
<sequence length="81" mass="8575">MFADLIAVQALRAEGEDDEEFECFGASGQVHERAVYLDGGLSEEGEANWLRCCTGWGDGEVGRLFGVFGGHAVAGGEGVEH</sequence>
<dbReference type="Proteomes" id="UP001500902">
    <property type="component" value="Unassembled WGS sequence"/>
</dbReference>
<dbReference type="EMBL" id="BAAAZP010000224">
    <property type="protein sequence ID" value="GAA3714256.1"/>
    <property type="molecule type" value="Genomic_DNA"/>
</dbReference>
<accession>A0ABP7E6V8</accession>
<gene>
    <name evidence="1" type="ORF">GCM10022224_094840</name>
</gene>
<evidence type="ECO:0000313" key="2">
    <source>
        <dbReference type="Proteomes" id="UP001500902"/>
    </source>
</evidence>
<comment type="caution">
    <text evidence="1">The sequence shown here is derived from an EMBL/GenBank/DDBJ whole genome shotgun (WGS) entry which is preliminary data.</text>
</comment>